<evidence type="ECO:0000256" key="1">
    <source>
        <dbReference type="SAM" id="Phobius"/>
    </source>
</evidence>
<dbReference type="AlphaFoldDB" id="A4J8R1"/>
<keyword evidence="1" id="KW-1133">Transmembrane helix</keyword>
<feature type="transmembrane region" description="Helical" evidence="1">
    <location>
        <begin position="47"/>
        <end position="66"/>
    </location>
</feature>
<reference evidence="3 4" key="1">
    <citation type="submission" date="2007-03" db="EMBL/GenBank/DDBJ databases">
        <title>Complete sequence of Desulfotomaculum reducens MI-1.</title>
        <authorList>
            <consortium name="US DOE Joint Genome Institute"/>
            <person name="Copeland A."/>
            <person name="Lucas S."/>
            <person name="Lapidus A."/>
            <person name="Barry K."/>
            <person name="Detter J.C."/>
            <person name="Glavina del Rio T."/>
            <person name="Hammon N."/>
            <person name="Israni S."/>
            <person name="Dalin E."/>
            <person name="Tice H."/>
            <person name="Pitluck S."/>
            <person name="Sims D."/>
            <person name="Brettin T."/>
            <person name="Bruce D."/>
            <person name="Han C."/>
            <person name="Tapia R."/>
            <person name="Schmutz J."/>
            <person name="Larimer F."/>
            <person name="Land M."/>
            <person name="Hauser L."/>
            <person name="Kyrpides N."/>
            <person name="Kim E."/>
            <person name="Tebo B.M."/>
            <person name="Richardson P."/>
        </authorList>
    </citation>
    <scope>NUCLEOTIDE SEQUENCE [LARGE SCALE GENOMIC DNA]</scope>
    <source>
        <strain evidence="3 4">MI-1</strain>
    </source>
</reference>
<keyword evidence="1" id="KW-0472">Membrane</keyword>
<dbReference type="NCBIfam" id="NF037970">
    <property type="entry name" value="vanZ_1"/>
    <property type="match status" value="1"/>
</dbReference>
<evidence type="ECO:0000313" key="3">
    <source>
        <dbReference type="EMBL" id="ABO51464.1"/>
    </source>
</evidence>
<dbReference type="RefSeq" id="WP_011879255.1">
    <property type="nucleotide sequence ID" value="NC_009253.1"/>
</dbReference>
<dbReference type="Pfam" id="PF04892">
    <property type="entry name" value="VanZ"/>
    <property type="match status" value="1"/>
</dbReference>
<dbReference type="HOGENOM" id="CLU_096028_5_2_9"/>
<evidence type="ECO:0000259" key="2">
    <source>
        <dbReference type="Pfam" id="PF04892"/>
    </source>
</evidence>
<dbReference type="EMBL" id="CP000612">
    <property type="protein sequence ID" value="ABO51464.1"/>
    <property type="molecule type" value="Genomic_DNA"/>
</dbReference>
<dbReference type="eggNOG" id="COG5652">
    <property type="taxonomic scope" value="Bacteria"/>
</dbReference>
<organism evidence="3 4">
    <name type="scientific">Desulforamulus reducens (strain ATCC BAA-1160 / DSM 100696 / MI-1)</name>
    <name type="common">Desulfotomaculum reducens</name>
    <dbReference type="NCBI Taxonomy" id="349161"/>
    <lineage>
        <taxon>Bacteria</taxon>
        <taxon>Bacillati</taxon>
        <taxon>Bacillota</taxon>
        <taxon>Clostridia</taxon>
        <taxon>Eubacteriales</taxon>
        <taxon>Peptococcaceae</taxon>
        <taxon>Desulforamulus</taxon>
    </lineage>
</organism>
<feature type="transmembrane region" description="Helical" evidence="1">
    <location>
        <begin position="7"/>
        <end position="27"/>
    </location>
</feature>
<accession>A4J8R1</accession>
<proteinExistence type="predicted"/>
<keyword evidence="4" id="KW-1185">Reference proteome</keyword>
<dbReference type="STRING" id="349161.Dred_2961"/>
<feature type="domain" description="VanZ-like" evidence="2">
    <location>
        <begin position="12"/>
        <end position="120"/>
    </location>
</feature>
<evidence type="ECO:0000313" key="4">
    <source>
        <dbReference type="Proteomes" id="UP000001556"/>
    </source>
</evidence>
<dbReference type="Proteomes" id="UP000001556">
    <property type="component" value="Chromosome"/>
</dbReference>
<dbReference type="OrthoDB" id="291892at2"/>
<dbReference type="InterPro" id="IPR006976">
    <property type="entry name" value="VanZ-like"/>
</dbReference>
<name>A4J8R1_DESRM</name>
<sequence length="153" mass="17333">MRIWKRILRVVLQLLPFAYMAFIWYLSSQSSNSVVDLGLYDSIIKESLHLVEFAILYGLLVLAMLSRGELSPQGNRRAIFVAVFYALLDELHQSFIPSRSASVFDLVKDFTGIATLWYVLKKTYYNQENSLIGKGLKAITKELPGDPAGQRGK</sequence>
<gene>
    <name evidence="3" type="ordered locus">Dred_2961</name>
</gene>
<keyword evidence="1" id="KW-0812">Transmembrane</keyword>
<dbReference type="KEGG" id="drm:Dred_2961"/>
<protein>
    <recommendedName>
        <fullName evidence="2">VanZ-like domain-containing protein</fullName>
    </recommendedName>
</protein>